<dbReference type="EMBL" id="BMDE01000018">
    <property type="protein sequence ID" value="GGH97263.1"/>
    <property type="molecule type" value="Genomic_DNA"/>
</dbReference>
<gene>
    <name evidence="2" type="ORF">GCM10007363_30770</name>
</gene>
<comment type="caution">
    <text evidence="2">The sequence shown here is derived from an EMBL/GenBank/DDBJ whole genome shotgun (WGS) entry which is preliminary data.</text>
</comment>
<evidence type="ECO:0000256" key="1">
    <source>
        <dbReference type="SAM" id="Phobius"/>
    </source>
</evidence>
<keyword evidence="1" id="KW-1133">Transmembrane helix</keyword>
<organism evidence="2 3">
    <name type="scientific">Pseudomonas fluvialis</name>
    <dbReference type="NCBI Taxonomy" id="1793966"/>
    <lineage>
        <taxon>Bacteria</taxon>
        <taxon>Pseudomonadati</taxon>
        <taxon>Pseudomonadota</taxon>
        <taxon>Gammaproteobacteria</taxon>
        <taxon>Pseudomonadales</taxon>
        <taxon>Pseudomonadaceae</taxon>
        <taxon>Pseudomonas</taxon>
    </lineage>
</organism>
<protein>
    <submittedName>
        <fullName evidence="2">Uncharacterized protein</fullName>
    </submittedName>
</protein>
<keyword evidence="1" id="KW-0812">Transmembrane</keyword>
<evidence type="ECO:0000313" key="3">
    <source>
        <dbReference type="Proteomes" id="UP000655550"/>
    </source>
</evidence>
<name>A0ABQ2AWS7_9PSED</name>
<sequence length="84" mass="10173">MSFFDYVMQGFGMVLIFGLLFCILVAWYEEATKPKSCEELVQEAWDERNDDYNGKCRYLGPKYQVTCYPDEYEEALDEWKRNRW</sequence>
<proteinExistence type="predicted"/>
<dbReference type="RefSeq" id="WP_093987287.1">
    <property type="nucleotide sequence ID" value="NZ_BMDE01000018.1"/>
</dbReference>
<keyword evidence="3" id="KW-1185">Reference proteome</keyword>
<accession>A0ABQ2AWS7</accession>
<dbReference type="Proteomes" id="UP000655550">
    <property type="component" value="Unassembled WGS sequence"/>
</dbReference>
<reference evidence="3" key="1">
    <citation type="journal article" date="2019" name="Int. J. Syst. Evol. Microbiol.">
        <title>The Global Catalogue of Microorganisms (GCM) 10K type strain sequencing project: providing services to taxonomists for standard genome sequencing and annotation.</title>
        <authorList>
            <consortium name="The Broad Institute Genomics Platform"/>
            <consortium name="The Broad Institute Genome Sequencing Center for Infectious Disease"/>
            <person name="Wu L."/>
            <person name="Ma J."/>
        </authorList>
    </citation>
    <scope>NUCLEOTIDE SEQUENCE [LARGE SCALE GENOMIC DNA]</scope>
    <source>
        <strain evidence="3">CCM 8778</strain>
    </source>
</reference>
<feature type="transmembrane region" description="Helical" evidence="1">
    <location>
        <begin position="6"/>
        <end position="28"/>
    </location>
</feature>
<evidence type="ECO:0000313" key="2">
    <source>
        <dbReference type="EMBL" id="GGH97263.1"/>
    </source>
</evidence>
<keyword evidence="1" id="KW-0472">Membrane</keyword>